<feature type="transmembrane region" description="Helical" evidence="1">
    <location>
        <begin position="132"/>
        <end position="152"/>
    </location>
</feature>
<evidence type="ECO:0000256" key="1">
    <source>
        <dbReference type="SAM" id="Phobius"/>
    </source>
</evidence>
<comment type="caution">
    <text evidence="2">The sequence shown here is derived from an EMBL/GenBank/DDBJ whole genome shotgun (WGS) entry which is preliminary data.</text>
</comment>
<feature type="transmembrane region" description="Helical" evidence="1">
    <location>
        <begin position="200"/>
        <end position="216"/>
    </location>
</feature>
<dbReference type="AlphaFoldDB" id="A0A318JBV5"/>
<keyword evidence="3" id="KW-1185">Reference proteome</keyword>
<keyword evidence="1" id="KW-1133">Transmembrane helix</keyword>
<gene>
    <name evidence="2" type="ORF">DFR42_103432</name>
</gene>
<sequence length="421" mass="47223">MQIQTGAADAWPDGADTLPVSTIPDREVAVTSADSNAAPAQEQLTQYQPSFTGTGKEYFRIWIVNLCLSLATLGIYTAWAKVRRLKYFDRNTQLNAASFNFHGDPNIIFRGRVIAVILLFCYHYLFTFSKTLALSLFVIFMLGVPWMMRSALRFRLRNTSYMGLRCQFHGSLAGAYATYLPLGLVVLLPGLLGVLMPHKPGILAFAFIPYLSWPWLHARMRMYQHKGLAFAQLSSSCSLTSGSFFLSYFIIGLSLLIFVMVIGMGGAIFFASFKHHALENYKVFIETYGWLLVPVGFLVVLLAYAIFLSGSTLLQVKIWNKSWNATRFPGIEIESHLPYKAYYFLQMKNLFLTLLTVGLYRPFAVVNVYRFRLQHVSVKAASLEQLLATQHAQTTQAGKSGQFGQASGDSSADLFGFDLSW</sequence>
<dbReference type="RefSeq" id="WP_110255403.1">
    <property type="nucleotide sequence ID" value="NZ_QJKB01000003.1"/>
</dbReference>
<dbReference type="OrthoDB" id="9765721at2"/>
<feature type="transmembrane region" description="Helical" evidence="1">
    <location>
        <begin position="59"/>
        <end position="80"/>
    </location>
</feature>
<feature type="transmembrane region" description="Helical" evidence="1">
    <location>
        <begin position="107"/>
        <end position="126"/>
    </location>
</feature>
<organism evidence="2 3">
    <name type="scientific">Undibacterium pigrum</name>
    <dbReference type="NCBI Taxonomy" id="401470"/>
    <lineage>
        <taxon>Bacteria</taxon>
        <taxon>Pseudomonadati</taxon>
        <taxon>Pseudomonadota</taxon>
        <taxon>Betaproteobacteria</taxon>
        <taxon>Burkholderiales</taxon>
        <taxon>Oxalobacteraceae</taxon>
        <taxon>Undibacterium</taxon>
    </lineage>
</organism>
<dbReference type="Proteomes" id="UP000247792">
    <property type="component" value="Unassembled WGS sequence"/>
</dbReference>
<keyword evidence="1" id="KW-0472">Membrane</keyword>
<accession>A0A318JBV5</accession>
<proteinExistence type="predicted"/>
<feature type="transmembrane region" description="Helical" evidence="1">
    <location>
        <begin position="173"/>
        <end position="194"/>
    </location>
</feature>
<feature type="transmembrane region" description="Helical" evidence="1">
    <location>
        <begin position="255"/>
        <end position="273"/>
    </location>
</feature>
<reference evidence="2 3" key="1">
    <citation type="submission" date="2018-05" db="EMBL/GenBank/DDBJ databases">
        <title>Genomic Encyclopedia of Type Strains, Phase IV (KMG-IV): sequencing the most valuable type-strain genomes for metagenomic binning, comparative biology and taxonomic classification.</title>
        <authorList>
            <person name="Goeker M."/>
        </authorList>
    </citation>
    <scope>NUCLEOTIDE SEQUENCE [LARGE SCALE GENOMIC DNA]</scope>
    <source>
        <strain evidence="2 3">DSM 19792</strain>
    </source>
</reference>
<keyword evidence="1" id="KW-0812">Transmembrane</keyword>
<dbReference type="EMBL" id="QJKB01000003">
    <property type="protein sequence ID" value="PXX44163.1"/>
    <property type="molecule type" value="Genomic_DNA"/>
</dbReference>
<protein>
    <submittedName>
        <fullName evidence="2">Uncharacterized membrane protein YjgN (DUF898 family)</fullName>
    </submittedName>
</protein>
<evidence type="ECO:0000313" key="2">
    <source>
        <dbReference type="EMBL" id="PXX44163.1"/>
    </source>
</evidence>
<feature type="transmembrane region" description="Helical" evidence="1">
    <location>
        <begin position="350"/>
        <end position="369"/>
    </location>
</feature>
<feature type="transmembrane region" description="Helical" evidence="1">
    <location>
        <begin position="285"/>
        <end position="307"/>
    </location>
</feature>
<evidence type="ECO:0000313" key="3">
    <source>
        <dbReference type="Proteomes" id="UP000247792"/>
    </source>
</evidence>
<dbReference type="InterPro" id="IPR010295">
    <property type="entry name" value="DUF898"/>
</dbReference>
<name>A0A318JBV5_9BURK</name>
<dbReference type="Pfam" id="PF05987">
    <property type="entry name" value="DUF898"/>
    <property type="match status" value="1"/>
</dbReference>